<evidence type="ECO:0000313" key="2">
    <source>
        <dbReference type="Proteomes" id="UP000623958"/>
    </source>
</evidence>
<dbReference type="RefSeq" id="WP_434028780.1">
    <property type="nucleotide sequence ID" value="NZ_BNBA01000006.1"/>
</dbReference>
<dbReference type="EMBL" id="BNBA01000006">
    <property type="protein sequence ID" value="GHH50523.1"/>
    <property type="molecule type" value="Genomic_DNA"/>
</dbReference>
<proteinExistence type="predicted"/>
<comment type="caution">
    <text evidence="1">The sequence shown here is derived from an EMBL/GenBank/DDBJ whole genome shotgun (WGS) entry which is preliminary data.</text>
</comment>
<gene>
    <name evidence="1" type="ORF">GCM10009090_11620</name>
</gene>
<reference evidence="1" key="1">
    <citation type="journal article" date="2014" name="Int. J. Syst. Evol. Microbiol.">
        <title>Complete genome sequence of Corynebacterium casei LMG S-19264T (=DSM 44701T), isolated from a smear-ripened cheese.</title>
        <authorList>
            <consortium name="US DOE Joint Genome Institute (JGI-PGF)"/>
            <person name="Walter F."/>
            <person name="Albersmeier A."/>
            <person name="Kalinowski J."/>
            <person name="Ruckert C."/>
        </authorList>
    </citation>
    <scope>NUCLEOTIDE SEQUENCE</scope>
    <source>
        <strain evidence="1">JCM 13306</strain>
    </source>
</reference>
<name>A0A919KHU4_9XANT</name>
<sequence>MRRAKPLNEASMQSAEDRIPALAARAGREAHARALKQTGWVVMKSVGGLLVERRASGQDVVIKRLPDSTPASVGTILKRVRTSGLKPTTSRPATKR</sequence>
<keyword evidence="2" id="KW-1185">Reference proteome</keyword>
<protein>
    <submittedName>
        <fullName evidence="1">Uncharacterized protein</fullName>
    </submittedName>
</protein>
<accession>A0A919KHU4</accession>
<reference evidence="1" key="2">
    <citation type="submission" date="2020-09" db="EMBL/GenBank/DDBJ databases">
        <authorList>
            <person name="Sun Q."/>
            <person name="Ohkuma M."/>
        </authorList>
    </citation>
    <scope>NUCLEOTIDE SEQUENCE</scope>
    <source>
        <strain evidence="1">JCM 13306</strain>
    </source>
</reference>
<dbReference type="AlphaFoldDB" id="A0A919KHU4"/>
<organism evidence="1 2">
    <name type="scientific">Xanthomonas boreopolis</name>
    <dbReference type="NCBI Taxonomy" id="86183"/>
    <lineage>
        <taxon>Bacteria</taxon>
        <taxon>Pseudomonadati</taxon>
        <taxon>Pseudomonadota</taxon>
        <taxon>Gammaproteobacteria</taxon>
        <taxon>Lysobacterales</taxon>
        <taxon>Lysobacteraceae</taxon>
        <taxon>Xanthomonas</taxon>
    </lineage>
</organism>
<evidence type="ECO:0000313" key="1">
    <source>
        <dbReference type="EMBL" id="GHH50523.1"/>
    </source>
</evidence>
<dbReference type="Proteomes" id="UP000623958">
    <property type="component" value="Unassembled WGS sequence"/>
</dbReference>